<dbReference type="EnsemblMetazoa" id="GPPI015733-RA">
    <property type="protein sequence ID" value="GPPI015733-PA"/>
    <property type="gene ID" value="GPPI015733"/>
</dbReference>
<accession>A0A1B0B1G6</accession>
<sequence length="79" mass="8708">MNIIAAVALSLLLLLFFTAYLCAISLANNLHLMLKFAYNQYLLLFGGKERLQGGLVVEFRAAGGLILTLSNYYHSPDTV</sequence>
<evidence type="ECO:0000313" key="2">
    <source>
        <dbReference type="Proteomes" id="UP000092460"/>
    </source>
</evidence>
<dbReference type="Proteomes" id="UP000092460">
    <property type="component" value="Unassembled WGS sequence"/>
</dbReference>
<reference evidence="1" key="2">
    <citation type="submission" date="2020-05" db="UniProtKB">
        <authorList>
            <consortium name="EnsemblMetazoa"/>
        </authorList>
    </citation>
    <scope>IDENTIFICATION</scope>
    <source>
        <strain evidence="1">IAEA</strain>
    </source>
</reference>
<name>A0A1B0B1G6_9MUSC</name>
<organism evidence="1 2">
    <name type="scientific">Glossina palpalis gambiensis</name>
    <dbReference type="NCBI Taxonomy" id="67801"/>
    <lineage>
        <taxon>Eukaryota</taxon>
        <taxon>Metazoa</taxon>
        <taxon>Ecdysozoa</taxon>
        <taxon>Arthropoda</taxon>
        <taxon>Hexapoda</taxon>
        <taxon>Insecta</taxon>
        <taxon>Pterygota</taxon>
        <taxon>Neoptera</taxon>
        <taxon>Endopterygota</taxon>
        <taxon>Diptera</taxon>
        <taxon>Brachycera</taxon>
        <taxon>Muscomorpha</taxon>
        <taxon>Hippoboscoidea</taxon>
        <taxon>Glossinidae</taxon>
        <taxon>Glossina</taxon>
    </lineage>
</organism>
<reference evidence="2" key="1">
    <citation type="submission" date="2015-01" db="EMBL/GenBank/DDBJ databases">
        <authorList>
            <person name="Aksoy S."/>
            <person name="Warren W."/>
            <person name="Wilson R.K."/>
        </authorList>
    </citation>
    <scope>NUCLEOTIDE SEQUENCE [LARGE SCALE GENOMIC DNA]</scope>
    <source>
        <strain evidence="2">IAEA</strain>
    </source>
</reference>
<keyword evidence="2" id="KW-1185">Reference proteome</keyword>
<dbReference type="AlphaFoldDB" id="A0A1B0B1G6"/>
<proteinExistence type="predicted"/>
<dbReference type="EMBL" id="JXJN01007131">
    <property type="status" value="NOT_ANNOTATED_CDS"/>
    <property type="molecule type" value="Genomic_DNA"/>
</dbReference>
<protein>
    <submittedName>
        <fullName evidence="1">Uncharacterized protein</fullName>
    </submittedName>
</protein>
<evidence type="ECO:0000313" key="1">
    <source>
        <dbReference type="EnsemblMetazoa" id="GPPI015733-PA"/>
    </source>
</evidence>
<dbReference type="VEuPathDB" id="VectorBase:GPPI015733"/>